<dbReference type="Pfam" id="PF13439">
    <property type="entry name" value="Glyco_transf_4"/>
    <property type="match status" value="1"/>
</dbReference>
<accession>A0ABT3NE72</accession>
<dbReference type="Pfam" id="PF00534">
    <property type="entry name" value="Glycos_transf_1"/>
    <property type="match status" value="1"/>
</dbReference>
<dbReference type="InterPro" id="IPR001296">
    <property type="entry name" value="Glyco_trans_1"/>
</dbReference>
<proteinExistence type="predicted"/>
<sequence>MRIAQVLTSSGFGGAERLFVDICNGMARRGHDVLALCPENFQGLSLMDTNPLLRTEFLRSHWDRNLFAEQRIRKEINVFRPDVVHTHLARSASLTGAALRERGVPIIANMHNYVKLKYYKNIDYFVPGTEHQAAYLHANGIAKERISVIPHFTNICSDGNEAHDFSSPVLVAFGRFVHKKGFDVLLRAIVLLQDQGINPVLFLGGDGPEADSLKKLAYELGISERIHFCGWVEDVDQFLRKAPFFVLPSRDEPFGIVVLEAMASGNCIIATRTRGPVEVLRDDSAFFCKIDDCEDMAEAIARAMRSPEVAKEHAVVSRGIFAKKFAPDVILSQYERFFSEILSFRNPMKQKKS</sequence>
<protein>
    <submittedName>
        <fullName evidence="3">Glycosyltransferase family 4 protein</fullName>
    </submittedName>
</protein>
<dbReference type="CDD" id="cd03801">
    <property type="entry name" value="GT4_PimA-like"/>
    <property type="match status" value="1"/>
</dbReference>
<gene>
    <name evidence="3" type="ORF">OOT00_14560</name>
</gene>
<dbReference type="Gene3D" id="3.40.50.2000">
    <property type="entry name" value="Glycogen Phosphorylase B"/>
    <property type="match status" value="2"/>
</dbReference>
<feature type="domain" description="Glycosyl transferase family 1" evidence="1">
    <location>
        <begin position="167"/>
        <end position="311"/>
    </location>
</feature>
<dbReference type="Proteomes" id="UP001209681">
    <property type="component" value="Unassembled WGS sequence"/>
</dbReference>
<evidence type="ECO:0000259" key="1">
    <source>
        <dbReference type="Pfam" id="PF00534"/>
    </source>
</evidence>
<dbReference type="EMBL" id="JAPFPW010000024">
    <property type="protein sequence ID" value="MCW7755207.1"/>
    <property type="molecule type" value="Genomic_DNA"/>
</dbReference>
<keyword evidence="4" id="KW-1185">Reference proteome</keyword>
<comment type="caution">
    <text evidence="3">The sequence shown here is derived from an EMBL/GenBank/DDBJ whole genome shotgun (WGS) entry which is preliminary data.</text>
</comment>
<dbReference type="PANTHER" id="PTHR12526">
    <property type="entry name" value="GLYCOSYLTRANSFERASE"/>
    <property type="match status" value="1"/>
</dbReference>
<evidence type="ECO:0000259" key="2">
    <source>
        <dbReference type="Pfam" id="PF13439"/>
    </source>
</evidence>
<feature type="domain" description="Glycosyltransferase subfamily 4-like N-terminal" evidence="2">
    <location>
        <begin position="12"/>
        <end position="153"/>
    </location>
</feature>
<dbReference type="PANTHER" id="PTHR12526:SF630">
    <property type="entry name" value="GLYCOSYLTRANSFERASE"/>
    <property type="match status" value="1"/>
</dbReference>
<name>A0ABT3NE72_9BACT</name>
<reference evidence="3 4" key="1">
    <citation type="submission" date="2022-11" db="EMBL/GenBank/DDBJ databases">
        <title>Desulfobotulus tamanensis H1 sp. nov. - anaerobic, alkaliphilic, sulphate reducing bacterium isolated from terrestrial mud volcano.</title>
        <authorList>
            <person name="Frolova A."/>
            <person name="Merkel A.Y."/>
            <person name="Slobodkin A.I."/>
        </authorList>
    </citation>
    <scope>NUCLEOTIDE SEQUENCE [LARGE SCALE GENOMIC DNA]</scope>
    <source>
        <strain evidence="3 4">H1</strain>
    </source>
</reference>
<evidence type="ECO:0000313" key="4">
    <source>
        <dbReference type="Proteomes" id="UP001209681"/>
    </source>
</evidence>
<organism evidence="3 4">
    <name type="scientific">Desulfobotulus pelophilus</name>
    <dbReference type="NCBI Taxonomy" id="2823377"/>
    <lineage>
        <taxon>Bacteria</taxon>
        <taxon>Pseudomonadati</taxon>
        <taxon>Thermodesulfobacteriota</taxon>
        <taxon>Desulfobacteria</taxon>
        <taxon>Desulfobacterales</taxon>
        <taxon>Desulfobacteraceae</taxon>
        <taxon>Desulfobotulus</taxon>
    </lineage>
</organism>
<evidence type="ECO:0000313" key="3">
    <source>
        <dbReference type="EMBL" id="MCW7755207.1"/>
    </source>
</evidence>
<dbReference type="RefSeq" id="WP_265426131.1">
    <property type="nucleotide sequence ID" value="NZ_JAPFPW010000024.1"/>
</dbReference>
<dbReference type="InterPro" id="IPR028098">
    <property type="entry name" value="Glyco_trans_4-like_N"/>
</dbReference>
<dbReference type="SUPFAM" id="SSF53756">
    <property type="entry name" value="UDP-Glycosyltransferase/glycogen phosphorylase"/>
    <property type="match status" value="1"/>
</dbReference>